<dbReference type="PANTHER" id="PTHR10063">
    <property type="entry name" value="TUBERIN"/>
    <property type="match status" value="1"/>
</dbReference>
<dbReference type="Gene3D" id="3.40.50.11210">
    <property type="entry name" value="Rap/Ran-GAP"/>
    <property type="match status" value="1"/>
</dbReference>
<organism evidence="3 4">
    <name type="scientific">Romanomermis culicivorax</name>
    <name type="common">Nematode worm</name>
    <dbReference type="NCBI Taxonomy" id="13658"/>
    <lineage>
        <taxon>Eukaryota</taxon>
        <taxon>Metazoa</taxon>
        <taxon>Ecdysozoa</taxon>
        <taxon>Nematoda</taxon>
        <taxon>Enoplea</taxon>
        <taxon>Dorylaimia</taxon>
        <taxon>Mermithida</taxon>
        <taxon>Mermithoidea</taxon>
        <taxon>Mermithidae</taxon>
        <taxon>Romanomermis</taxon>
    </lineage>
</organism>
<dbReference type="InterPro" id="IPR035974">
    <property type="entry name" value="Rap/Ran-GAP_sf"/>
</dbReference>
<dbReference type="PANTHER" id="PTHR10063:SF11">
    <property type="entry name" value="RHO GTPASE-ACTIVATING PROTEIN CG5521-RELATED"/>
    <property type="match status" value="1"/>
</dbReference>
<protein>
    <submittedName>
        <fullName evidence="4">Rap-GAP domain-containing protein</fullName>
    </submittedName>
</protein>
<dbReference type="GO" id="GO:0051056">
    <property type="term" value="P:regulation of small GTPase mediated signal transduction"/>
    <property type="evidence" value="ECO:0007669"/>
    <property type="project" value="InterPro"/>
</dbReference>
<keyword evidence="3" id="KW-1185">Reference proteome</keyword>
<dbReference type="AlphaFoldDB" id="A0A915HSB3"/>
<dbReference type="OMA" id="EGIMGQE"/>
<dbReference type="InterPro" id="IPR027107">
    <property type="entry name" value="Tuberin/Ral-act_asu"/>
</dbReference>
<name>A0A915HSB3_ROMCU</name>
<dbReference type="InterPro" id="IPR000331">
    <property type="entry name" value="Rap/Ran_GAP_dom"/>
</dbReference>
<dbReference type="Pfam" id="PF02145">
    <property type="entry name" value="Rap_GAP"/>
    <property type="match status" value="1"/>
</dbReference>
<evidence type="ECO:0000256" key="1">
    <source>
        <dbReference type="ARBA" id="ARBA00022468"/>
    </source>
</evidence>
<feature type="domain" description="Rap-GAP" evidence="2">
    <location>
        <begin position="1"/>
        <end position="221"/>
    </location>
</feature>
<sequence length="246" mass="27684">MAVIFVAGDRPMDKQSILTSSNQIGDSKQCSSRLFEQFVARLGWEVNLNKHDYYAGGLANVSTTAPYYCTATTEILFHVSTRSMGDGDWTKKLRHIGNDEIHIVWCENIVDYRRNIIPTEFCDFLIVIYPLTNFRDDQSPALFRIQIDEKSSLNVESDNYIGGAAPIGPLFDGALVDWSLLAPLVRATALNASRAKKTSVTSKAADAHDFVEHRFEAFENLASKMENGGYQTSYNETIKKLWNIRN</sequence>
<evidence type="ECO:0000313" key="3">
    <source>
        <dbReference type="Proteomes" id="UP000887565"/>
    </source>
</evidence>
<dbReference type="GO" id="GO:0005737">
    <property type="term" value="C:cytoplasm"/>
    <property type="evidence" value="ECO:0007669"/>
    <property type="project" value="TreeGrafter"/>
</dbReference>
<dbReference type="GO" id="GO:0005096">
    <property type="term" value="F:GTPase activator activity"/>
    <property type="evidence" value="ECO:0007669"/>
    <property type="project" value="UniProtKB-KW"/>
</dbReference>
<accession>A0A915HSB3</accession>
<dbReference type="Proteomes" id="UP000887565">
    <property type="component" value="Unplaced"/>
</dbReference>
<evidence type="ECO:0000259" key="2">
    <source>
        <dbReference type="PROSITE" id="PS50085"/>
    </source>
</evidence>
<dbReference type="GO" id="GO:0005634">
    <property type="term" value="C:nucleus"/>
    <property type="evidence" value="ECO:0007669"/>
    <property type="project" value="InterPro"/>
</dbReference>
<dbReference type="FunFam" id="3.40.50.11210:FF:000001">
    <property type="entry name" value="Ral GTPase-activating protein subunit alpha-1 isoform 1"/>
    <property type="match status" value="1"/>
</dbReference>
<dbReference type="SUPFAM" id="SSF111347">
    <property type="entry name" value="Rap/Ran-GAP"/>
    <property type="match status" value="1"/>
</dbReference>
<evidence type="ECO:0000313" key="4">
    <source>
        <dbReference type="WBParaSite" id="nRc.2.0.1.t04267-RA"/>
    </source>
</evidence>
<dbReference type="WBParaSite" id="nRc.2.0.1.t04267-RA">
    <property type="protein sequence ID" value="nRc.2.0.1.t04267-RA"/>
    <property type="gene ID" value="nRc.2.0.1.g04267"/>
</dbReference>
<dbReference type="PROSITE" id="PS50085">
    <property type="entry name" value="RAPGAP"/>
    <property type="match status" value="1"/>
</dbReference>
<keyword evidence="1" id="KW-0343">GTPase activation</keyword>
<reference evidence="4" key="1">
    <citation type="submission" date="2022-11" db="UniProtKB">
        <authorList>
            <consortium name="WormBaseParasite"/>
        </authorList>
    </citation>
    <scope>IDENTIFICATION</scope>
</reference>
<proteinExistence type="predicted"/>